<reference evidence="5 6" key="1">
    <citation type="submission" date="2013-08" db="EMBL/GenBank/DDBJ databases">
        <title>An opportunistic ruminal bacterium that causes liver abscesses in cattle.</title>
        <authorList>
            <person name="Benahmed F.H."/>
            <person name="Rasmussen M."/>
            <person name="Harbottle H."/>
            <person name="Soppet D."/>
            <person name="Nagaraja T.G."/>
            <person name="Davidson M."/>
        </authorList>
    </citation>
    <scope>NUCLEOTIDE SEQUENCE [LARGE SCALE GENOMIC DNA]</scope>
    <source>
        <strain evidence="5 6">B35</strain>
    </source>
</reference>
<name>A0A017H7H3_9FUSO</name>
<organism evidence="5 6">
    <name type="scientific">Fusobacterium necrophorum subsp. funduliforme B35</name>
    <dbReference type="NCBI Taxonomy" id="1226633"/>
    <lineage>
        <taxon>Bacteria</taxon>
        <taxon>Fusobacteriati</taxon>
        <taxon>Fusobacteriota</taxon>
        <taxon>Fusobacteriia</taxon>
        <taxon>Fusobacteriales</taxon>
        <taxon>Fusobacteriaceae</taxon>
        <taxon>Fusobacterium</taxon>
    </lineage>
</organism>
<dbReference type="PANTHER" id="PTHR30337:SF0">
    <property type="entry name" value="NUCLEASE SBCCD SUBUNIT D"/>
    <property type="match status" value="1"/>
</dbReference>
<proteinExistence type="predicted"/>
<evidence type="ECO:0000313" key="6">
    <source>
        <dbReference type="Proteomes" id="UP000031184"/>
    </source>
</evidence>
<evidence type="ECO:0000256" key="1">
    <source>
        <dbReference type="ARBA" id="ARBA00022722"/>
    </source>
</evidence>
<dbReference type="PATRIC" id="fig|1226633.4.peg.719"/>
<dbReference type="Proteomes" id="UP000031184">
    <property type="component" value="Unassembled WGS sequence"/>
</dbReference>
<dbReference type="InterPro" id="IPR029052">
    <property type="entry name" value="Metallo-depent_PP-like"/>
</dbReference>
<keyword evidence="2" id="KW-0378">Hydrolase</keyword>
<dbReference type="RefSeq" id="WP_039121452.1">
    <property type="nucleotide sequence ID" value="NZ_AOJP01000001.1"/>
</dbReference>
<dbReference type="Gene3D" id="3.60.21.10">
    <property type="match status" value="1"/>
</dbReference>
<keyword evidence="1" id="KW-0540">Nuclease</keyword>
<feature type="domain" description="Calcineurin-like phosphoesterase" evidence="4">
    <location>
        <begin position="1"/>
        <end position="200"/>
    </location>
</feature>
<dbReference type="InterPro" id="IPR041796">
    <property type="entry name" value="Mre11_N"/>
</dbReference>
<protein>
    <submittedName>
        <fullName evidence="5">Exonuclease SbcD</fullName>
    </submittedName>
</protein>
<dbReference type="CDD" id="cd00840">
    <property type="entry name" value="MPP_Mre11_N"/>
    <property type="match status" value="1"/>
</dbReference>
<dbReference type="InterPro" id="IPR004843">
    <property type="entry name" value="Calcineurin-like_PHP"/>
</dbReference>
<dbReference type="InterPro" id="IPR050535">
    <property type="entry name" value="DNA_Repair-Maintenance_Comp"/>
</dbReference>
<gene>
    <name evidence="5" type="ORF">C095_03580</name>
</gene>
<accession>A0A017H7H3</accession>
<sequence>MKILHCSDLHLGKKPGGNKRFAETRYQDYFRVFEELIEKIAPLEIDIFIISGDLFDKKEINANILERTEELFQKLKAYKPEMSILVIEGNHDVIHRQEDSWLEYLKNKGYCDVFSYRKDYESKNVFRKGDIHFYPVGYPGFMVEKTLQDLAEHLDASQKNIVIVHTAIFGIENLPGLVTAETIDLFRNKVLYMAGGHVHSFSAYPKENPYFFVPGSLEYTNIPREKSYQKGAIYFDTDTREFERILISPRKRLRTEVFSWEKELESEFESFIRHYAKQEEELFIIPVNIKSGEYFPIEKLESIAERHGILKVYFEMRENGRAQEKDGEEGYSSLEELEQEIIRSWKLLKNPERFIRSFSQLKEFSLEGKQEELFHLFDEILEEDEDAD</sequence>
<evidence type="ECO:0000256" key="3">
    <source>
        <dbReference type="ARBA" id="ARBA00022839"/>
    </source>
</evidence>
<dbReference type="SUPFAM" id="SSF56300">
    <property type="entry name" value="Metallo-dependent phosphatases"/>
    <property type="match status" value="1"/>
</dbReference>
<evidence type="ECO:0000256" key="2">
    <source>
        <dbReference type="ARBA" id="ARBA00022801"/>
    </source>
</evidence>
<comment type="caution">
    <text evidence="5">The sequence shown here is derived from an EMBL/GenBank/DDBJ whole genome shotgun (WGS) entry which is preliminary data.</text>
</comment>
<dbReference type="Pfam" id="PF00149">
    <property type="entry name" value="Metallophos"/>
    <property type="match status" value="1"/>
</dbReference>
<dbReference type="GO" id="GO:0004527">
    <property type="term" value="F:exonuclease activity"/>
    <property type="evidence" value="ECO:0007669"/>
    <property type="project" value="UniProtKB-KW"/>
</dbReference>
<dbReference type="OrthoDB" id="9773856at2"/>
<dbReference type="EMBL" id="AUZI01000011">
    <property type="protein sequence ID" value="KID49871.1"/>
    <property type="molecule type" value="Genomic_DNA"/>
</dbReference>
<evidence type="ECO:0000259" key="4">
    <source>
        <dbReference type="Pfam" id="PF00149"/>
    </source>
</evidence>
<dbReference type="PANTHER" id="PTHR30337">
    <property type="entry name" value="COMPONENT OF ATP-DEPENDENT DSDNA EXONUCLEASE"/>
    <property type="match status" value="1"/>
</dbReference>
<evidence type="ECO:0000313" key="5">
    <source>
        <dbReference type="EMBL" id="KID49871.1"/>
    </source>
</evidence>
<keyword evidence="3 5" id="KW-0269">Exonuclease</keyword>
<dbReference type="AlphaFoldDB" id="A0A017H7H3"/>